<reference evidence="1 2" key="1">
    <citation type="journal article" date="2018" name="Sci. Rep.">
        <title>Genomic signatures of local adaptation to the degree of environmental predictability in rotifers.</title>
        <authorList>
            <person name="Franch-Gras L."/>
            <person name="Hahn C."/>
            <person name="Garcia-Roger E.M."/>
            <person name="Carmona M.J."/>
            <person name="Serra M."/>
            <person name="Gomez A."/>
        </authorList>
    </citation>
    <scope>NUCLEOTIDE SEQUENCE [LARGE SCALE GENOMIC DNA]</scope>
    <source>
        <strain evidence="1">HYR1</strain>
    </source>
</reference>
<name>A0A3M7SPK4_BRAPC</name>
<proteinExistence type="predicted"/>
<organism evidence="1 2">
    <name type="scientific">Brachionus plicatilis</name>
    <name type="common">Marine rotifer</name>
    <name type="synonym">Brachionus muelleri</name>
    <dbReference type="NCBI Taxonomy" id="10195"/>
    <lineage>
        <taxon>Eukaryota</taxon>
        <taxon>Metazoa</taxon>
        <taxon>Spiralia</taxon>
        <taxon>Gnathifera</taxon>
        <taxon>Rotifera</taxon>
        <taxon>Eurotatoria</taxon>
        <taxon>Monogononta</taxon>
        <taxon>Pseudotrocha</taxon>
        <taxon>Ploima</taxon>
        <taxon>Brachionidae</taxon>
        <taxon>Brachionus</taxon>
    </lineage>
</organism>
<accession>A0A3M7SPK4</accession>
<dbReference type="Proteomes" id="UP000276133">
    <property type="component" value="Unassembled WGS sequence"/>
</dbReference>
<dbReference type="EMBL" id="REGN01001032">
    <property type="protein sequence ID" value="RNA37540.1"/>
    <property type="molecule type" value="Genomic_DNA"/>
</dbReference>
<protein>
    <submittedName>
        <fullName evidence="1">Uncharacterized protein</fullName>
    </submittedName>
</protein>
<evidence type="ECO:0000313" key="1">
    <source>
        <dbReference type="EMBL" id="RNA37540.1"/>
    </source>
</evidence>
<keyword evidence="2" id="KW-1185">Reference proteome</keyword>
<comment type="caution">
    <text evidence="1">The sequence shown here is derived from an EMBL/GenBank/DDBJ whole genome shotgun (WGS) entry which is preliminary data.</text>
</comment>
<evidence type="ECO:0000313" key="2">
    <source>
        <dbReference type="Proteomes" id="UP000276133"/>
    </source>
</evidence>
<gene>
    <name evidence="1" type="ORF">BpHYR1_012934</name>
</gene>
<dbReference type="AlphaFoldDB" id="A0A3M7SPK4"/>
<sequence>MPVFSKSLNARPCSLPLVGKSSKYLQLANLVVFRVNSALRPPMTKANKAFVCWYKNVLFAEPPPLAMNKKSYVYLRWKVCGRVFFCVHVQRSHLGIAKVSFCVGVVDSARNMLLIIAICPNKLSFFTHANGGASVLTAR</sequence>